<comment type="similarity">
    <text evidence="1">Belongs to the amino acid-polyamine-organocation (APC) superfamily. Cationic amino acid transporter (CAT) (TC 2.A.3.3) family.</text>
</comment>
<dbReference type="AlphaFoldDB" id="A0A9Q0GNS5"/>
<comment type="caution">
    <text evidence="5">The sequence shown here is derived from an EMBL/GenBank/DDBJ whole genome shotgun (WGS) entry which is preliminary data.</text>
</comment>
<accession>A0A9Q0GNS5</accession>
<dbReference type="OrthoDB" id="3900342at2759"/>
<dbReference type="InterPro" id="IPR005202">
    <property type="entry name" value="TF_GRAS"/>
</dbReference>
<evidence type="ECO:0000256" key="2">
    <source>
        <dbReference type="ARBA" id="ARBA00023015"/>
    </source>
</evidence>
<dbReference type="EMBL" id="JAMYWD010000012">
    <property type="protein sequence ID" value="KAJ4950820.1"/>
    <property type="molecule type" value="Genomic_DNA"/>
</dbReference>
<dbReference type="Proteomes" id="UP001141806">
    <property type="component" value="Unassembled WGS sequence"/>
</dbReference>
<name>A0A9Q0GNS5_9MAGN</name>
<evidence type="ECO:0000313" key="6">
    <source>
        <dbReference type="Proteomes" id="UP001141806"/>
    </source>
</evidence>
<protein>
    <recommendedName>
        <fullName evidence="7">Amino acid transporter</fullName>
    </recommendedName>
</protein>
<reference evidence="5" key="1">
    <citation type="journal article" date="2023" name="Plant J.">
        <title>The genome of the king protea, Protea cynaroides.</title>
        <authorList>
            <person name="Chang J."/>
            <person name="Duong T.A."/>
            <person name="Schoeman C."/>
            <person name="Ma X."/>
            <person name="Roodt D."/>
            <person name="Barker N."/>
            <person name="Li Z."/>
            <person name="Van de Peer Y."/>
            <person name="Mizrachi E."/>
        </authorList>
    </citation>
    <scope>NUCLEOTIDE SEQUENCE</scope>
    <source>
        <tissue evidence="5">Young leaves</tissue>
    </source>
</reference>
<keyword evidence="6" id="KW-1185">Reference proteome</keyword>
<evidence type="ECO:0000256" key="1">
    <source>
        <dbReference type="ARBA" id="ARBA00008572"/>
    </source>
</evidence>
<evidence type="ECO:0008006" key="7">
    <source>
        <dbReference type="Google" id="ProtNLM"/>
    </source>
</evidence>
<keyword evidence="4" id="KW-1133">Transmembrane helix</keyword>
<keyword evidence="3" id="KW-0804">Transcription</keyword>
<sequence length="258" mass="29014">MQLHRLLSSEKSLEMVLAWIQSLNPKIMAVVEQEANHNQPEFLDRFTEAFLKVAGGVEPEQLKHLLTSSDLLAMVISTETGGATINGGRCWWCSKNDFLAEESFKSWSNYFKALQESKTRLKDRLLARSLDDTELNQVRFQSRHSMKKTLTWWDLLWFSLGAVMGPEIFVLTGLTSREQASPAVVLSFFAFDVSALLSLLCYTKFVVEIPVAGGSFAYLRVKFGGFIAFIVIGNILFKYIVAGTSVASEWAFKGIMVF</sequence>
<feature type="transmembrane region" description="Helical" evidence="4">
    <location>
        <begin position="223"/>
        <end position="241"/>
    </location>
</feature>
<feature type="transmembrane region" description="Helical" evidence="4">
    <location>
        <begin position="180"/>
        <end position="202"/>
    </location>
</feature>
<feature type="transmembrane region" description="Helical" evidence="4">
    <location>
        <begin position="152"/>
        <end position="174"/>
    </location>
</feature>
<keyword evidence="4" id="KW-0472">Membrane</keyword>
<proteinExistence type="inferred from homology"/>
<dbReference type="GO" id="GO:0005886">
    <property type="term" value="C:plasma membrane"/>
    <property type="evidence" value="ECO:0007669"/>
    <property type="project" value="TreeGrafter"/>
</dbReference>
<dbReference type="PANTHER" id="PTHR43243">
    <property type="entry name" value="INNER MEMBRANE TRANSPORTER YGJI-RELATED"/>
    <property type="match status" value="1"/>
</dbReference>
<dbReference type="GO" id="GO:0015189">
    <property type="term" value="F:L-lysine transmembrane transporter activity"/>
    <property type="evidence" value="ECO:0007669"/>
    <property type="project" value="TreeGrafter"/>
</dbReference>
<evidence type="ECO:0000256" key="4">
    <source>
        <dbReference type="SAM" id="Phobius"/>
    </source>
</evidence>
<keyword evidence="2" id="KW-0805">Transcription regulation</keyword>
<organism evidence="5 6">
    <name type="scientific">Protea cynaroides</name>
    <dbReference type="NCBI Taxonomy" id="273540"/>
    <lineage>
        <taxon>Eukaryota</taxon>
        <taxon>Viridiplantae</taxon>
        <taxon>Streptophyta</taxon>
        <taxon>Embryophyta</taxon>
        <taxon>Tracheophyta</taxon>
        <taxon>Spermatophyta</taxon>
        <taxon>Magnoliopsida</taxon>
        <taxon>Proteales</taxon>
        <taxon>Proteaceae</taxon>
        <taxon>Protea</taxon>
    </lineage>
</organism>
<gene>
    <name evidence="5" type="ORF">NE237_027652</name>
</gene>
<dbReference type="Gene3D" id="1.20.1740.10">
    <property type="entry name" value="Amino acid/polyamine transporter I"/>
    <property type="match status" value="1"/>
</dbReference>
<dbReference type="PANTHER" id="PTHR43243:SF1">
    <property type="entry name" value="CATIONIC AMINO ACID TRANSPORTER 1"/>
    <property type="match status" value="1"/>
</dbReference>
<dbReference type="Pfam" id="PF03514">
    <property type="entry name" value="GRAS"/>
    <property type="match status" value="1"/>
</dbReference>
<evidence type="ECO:0000313" key="5">
    <source>
        <dbReference type="EMBL" id="KAJ4950820.1"/>
    </source>
</evidence>
<keyword evidence="4" id="KW-0812">Transmembrane</keyword>
<evidence type="ECO:0000256" key="3">
    <source>
        <dbReference type="ARBA" id="ARBA00023163"/>
    </source>
</evidence>
<dbReference type="GO" id="GO:0005313">
    <property type="term" value="F:L-glutamate transmembrane transporter activity"/>
    <property type="evidence" value="ECO:0007669"/>
    <property type="project" value="TreeGrafter"/>
</dbReference>